<dbReference type="PANTHER" id="PTHR24058">
    <property type="entry name" value="DUAL SPECIFICITY PROTEIN KINASE"/>
    <property type="match status" value="1"/>
</dbReference>
<protein>
    <recommendedName>
        <fullName evidence="9">Protein kinase domain-containing protein</fullName>
    </recommendedName>
</protein>
<dbReference type="Proteomes" id="UP000245699">
    <property type="component" value="Unassembled WGS sequence"/>
</dbReference>
<dbReference type="GO" id="GO:0005524">
    <property type="term" value="F:ATP binding"/>
    <property type="evidence" value="ECO:0007669"/>
    <property type="project" value="UniProtKB-KW"/>
</dbReference>
<dbReference type="OrthoDB" id="9332038at2759"/>
<keyword evidence="5" id="KW-0067">ATP-binding</keyword>
<dbReference type="InterPro" id="IPR050494">
    <property type="entry name" value="Ser_Thr_dual-spec_kinase"/>
</dbReference>
<dbReference type="EMBL" id="MBFT01000018">
    <property type="protein sequence ID" value="PVU99798.1"/>
    <property type="molecule type" value="Genomic_DNA"/>
</dbReference>
<organism evidence="7 8">
    <name type="scientific">Furculomyces boomerangus</name>
    <dbReference type="NCBI Taxonomy" id="61424"/>
    <lineage>
        <taxon>Eukaryota</taxon>
        <taxon>Fungi</taxon>
        <taxon>Fungi incertae sedis</taxon>
        <taxon>Zoopagomycota</taxon>
        <taxon>Kickxellomycotina</taxon>
        <taxon>Harpellomycetes</taxon>
        <taxon>Harpellales</taxon>
        <taxon>Harpellaceae</taxon>
        <taxon>Furculomyces</taxon>
    </lineage>
</organism>
<keyword evidence="1" id="KW-0723">Serine/threonine-protein kinase</keyword>
<dbReference type="Gene3D" id="3.30.200.20">
    <property type="entry name" value="Phosphorylase Kinase, domain 1"/>
    <property type="match status" value="1"/>
</dbReference>
<dbReference type="Gene3D" id="1.10.510.10">
    <property type="entry name" value="Transferase(Phosphotransferase) domain 1"/>
    <property type="match status" value="1"/>
</dbReference>
<evidence type="ECO:0000313" key="8">
    <source>
        <dbReference type="Proteomes" id="UP000245699"/>
    </source>
</evidence>
<evidence type="ECO:0000256" key="1">
    <source>
        <dbReference type="ARBA" id="ARBA00022527"/>
    </source>
</evidence>
<feature type="compositionally biased region" description="Low complexity" evidence="6">
    <location>
        <begin position="233"/>
        <end position="243"/>
    </location>
</feature>
<proteinExistence type="predicted"/>
<evidence type="ECO:0000256" key="3">
    <source>
        <dbReference type="ARBA" id="ARBA00022741"/>
    </source>
</evidence>
<feature type="compositionally biased region" description="Basic and acidic residues" evidence="6">
    <location>
        <begin position="149"/>
        <end position="174"/>
    </location>
</feature>
<sequence>MFGSKTLELAQKIPDSDREEGEINAISSSEGHSSDSESSRFKTSRGKKNYQPKNLFDDKQNKPKLLENKHEKVLKDKSNSYTQLPTQNLDLSKNKNSNSTTSLKKNENTYRDRDRRYEKYREPSSKNKEREYRIDDSKINNRESRKRSSSRERFDKDKYYKSNSSRDLKISERDHKRRRSRTRSRTRSKDRSNYRNGEREKGKKDIREQKGSSNEQSKNNTANDKNKTRNCKTLLNNETLTNNMISDKAKTSTTPDPGKDYDDDFFDFDDDMMLDKEELEIQRRREKRLEIELKYKNQKLSSGSEKAPLLVSENAVDNYGGTKLTQTEQKPSGEYQHKEKNDNIKNLTTEETKPIIQPQNYQNPSEAFNLKQSDTLRENSEYDISKKVNGEINTKSEQKSVIDFDIFGDETLEETEIDVNKPYDRQLNINSNEVGLKDNWDDDQGYYRTVIGEKLDNRYLVNTVLGQGVFSTVVGKSNNHMLKLMMALKGKFPNRMIKKCKFAGNHFLLPNSGENDTGYGMSGTDFSSLSKGGNTLVFLSQETDPTTGKPIIVKKDIHSNGNFDLSTDSKGKGSHEEGSIKTRLLSNYVCKTPADLVKINMFADLLEKCLELTPEKRLSPNGALLHPFFAT</sequence>
<feature type="compositionally biased region" description="Basic and acidic residues" evidence="6">
    <location>
        <begin position="187"/>
        <end position="210"/>
    </location>
</feature>
<evidence type="ECO:0000256" key="6">
    <source>
        <dbReference type="SAM" id="MobiDB-lite"/>
    </source>
</evidence>
<dbReference type="AlphaFoldDB" id="A0A2T9Z5B7"/>
<keyword evidence="8" id="KW-1185">Reference proteome</keyword>
<dbReference type="PANTHER" id="PTHR24058:SF103">
    <property type="entry name" value="SERINE_THREONINE-PROTEIN KINASE PRP4 HOMOLOG"/>
    <property type="match status" value="1"/>
</dbReference>
<reference evidence="7 8" key="1">
    <citation type="journal article" date="2018" name="MBio">
        <title>Comparative Genomics Reveals the Core Gene Toolbox for the Fungus-Insect Symbiosis.</title>
        <authorList>
            <person name="Wang Y."/>
            <person name="Stata M."/>
            <person name="Wang W."/>
            <person name="Stajich J.E."/>
            <person name="White M.M."/>
            <person name="Moncalvo J.M."/>
        </authorList>
    </citation>
    <scope>NUCLEOTIDE SEQUENCE [LARGE SCALE GENOMIC DNA]</scope>
    <source>
        <strain evidence="7 8">AUS-77-4</strain>
    </source>
</reference>
<evidence type="ECO:0000313" key="7">
    <source>
        <dbReference type="EMBL" id="PVU99798.1"/>
    </source>
</evidence>
<name>A0A2T9Z5B7_9FUNG</name>
<feature type="compositionally biased region" description="Basic residues" evidence="6">
    <location>
        <begin position="175"/>
        <end position="186"/>
    </location>
</feature>
<feature type="compositionally biased region" description="Low complexity" evidence="6">
    <location>
        <begin position="88"/>
        <end position="103"/>
    </location>
</feature>
<keyword evidence="4" id="KW-0418">Kinase</keyword>
<gene>
    <name evidence="7" type="ORF">BB559_000395</name>
</gene>
<feature type="compositionally biased region" description="Basic and acidic residues" evidence="6">
    <location>
        <begin position="104"/>
        <end position="143"/>
    </location>
</feature>
<evidence type="ECO:0000256" key="2">
    <source>
        <dbReference type="ARBA" id="ARBA00022679"/>
    </source>
</evidence>
<keyword evidence="2" id="KW-0808">Transferase</keyword>
<evidence type="ECO:0008006" key="9">
    <source>
        <dbReference type="Google" id="ProtNLM"/>
    </source>
</evidence>
<keyword evidence="3" id="KW-0547">Nucleotide-binding</keyword>
<comment type="caution">
    <text evidence="7">The sequence shown here is derived from an EMBL/GenBank/DDBJ whole genome shotgun (WGS) entry which is preliminary data.</text>
</comment>
<dbReference type="GO" id="GO:0004674">
    <property type="term" value="F:protein serine/threonine kinase activity"/>
    <property type="evidence" value="ECO:0007669"/>
    <property type="project" value="UniProtKB-KW"/>
</dbReference>
<evidence type="ECO:0000256" key="4">
    <source>
        <dbReference type="ARBA" id="ARBA00022777"/>
    </source>
</evidence>
<feature type="compositionally biased region" description="Basic and acidic residues" evidence="6">
    <location>
        <begin position="55"/>
        <end position="78"/>
    </location>
</feature>
<feature type="region of interest" description="Disordered" evidence="6">
    <location>
        <begin position="1"/>
        <end position="261"/>
    </location>
</feature>
<dbReference type="STRING" id="61424.A0A2T9Z5B7"/>
<feature type="compositionally biased region" description="Polar residues" evidence="6">
    <location>
        <begin position="211"/>
        <end position="223"/>
    </location>
</feature>
<accession>A0A2T9Z5B7</accession>
<evidence type="ECO:0000256" key="5">
    <source>
        <dbReference type="ARBA" id="ARBA00022840"/>
    </source>
</evidence>